<dbReference type="AlphaFoldDB" id="A0A5J4RDX2"/>
<evidence type="ECO:0000256" key="2">
    <source>
        <dbReference type="ARBA" id="ARBA00022475"/>
    </source>
</evidence>
<keyword evidence="2" id="KW-1003">Cell membrane</keyword>
<dbReference type="InterPro" id="IPR011701">
    <property type="entry name" value="MFS"/>
</dbReference>
<feature type="transmembrane region" description="Helical" evidence="3">
    <location>
        <begin position="141"/>
        <end position="164"/>
    </location>
</feature>
<dbReference type="GO" id="GO:0005886">
    <property type="term" value="C:plasma membrane"/>
    <property type="evidence" value="ECO:0007669"/>
    <property type="project" value="UniProtKB-SubCell"/>
</dbReference>
<feature type="transmembrane region" description="Helical" evidence="3">
    <location>
        <begin position="77"/>
        <end position="94"/>
    </location>
</feature>
<feature type="transmembrane region" description="Helical" evidence="3">
    <location>
        <begin position="319"/>
        <end position="337"/>
    </location>
</feature>
<feature type="transmembrane region" description="Helical" evidence="3">
    <location>
        <begin position="344"/>
        <end position="363"/>
    </location>
</feature>
<name>A0A5J4RDX2_9ZZZZ</name>
<evidence type="ECO:0000313" key="4">
    <source>
        <dbReference type="EMBL" id="KAA6331525.1"/>
    </source>
</evidence>
<protein>
    <submittedName>
        <fullName evidence="4">L-fucose-proton symporter</fullName>
    </submittedName>
</protein>
<dbReference type="Gene3D" id="1.20.1250.20">
    <property type="entry name" value="MFS general substrate transporter like domains"/>
    <property type="match status" value="2"/>
</dbReference>
<keyword evidence="3" id="KW-0812">Transmembrane</keyword>
<dbReference type="EMBL" id="SNRY01001361">
    <property type="protein sequence ID" value="KAA6331525.1"/>
    <property type="molecule type" value="Genomic_DNA"/>
</dbReference>
<evidence type="ECO:0000256" key="3">
    <source>
        <dbReference type="SAM" id="Phobius"/>
    </source>
</evidence>
<feature type="transmembrane region" description="Helical" evidence="3">
    <location>
        <begin position="100"/>
        <end position="120"/>
    </location>
</feature>
<dbReference type="PANTHER" id="PTHR43702:SF3">
    <property type="entry name" value="PROTEIN TSGA"/>
    <property type="match status" value="1"/>
</dbReference>
<feature type="transmembrane region" description="Helical" evidence="3">
    <location>
        <begin position="176"/>
        <end position="197"/>
    </location>
</feature>
<dbReference type="GO" id="GO:0022857">
    <property type="term" value="F:transmembrane transporter activity"/>
    <property type="evidence" value="ECO:0007669"/>
    <property type="project" value="InterPro"/>
</dbReference>
<feature type="transmembrane region" description="Helical" evidence="3">
    <location>
        <begin position="12"/>
        <end position="33"/>
    </location>
</feature>
<feature type="transmembrane region" description="Helical" evidence="3">
    <location>
        <begin position="218"/>
        <end position="240"/>
    </location>
</feature>
<evidence type="ECO:0000256" key="1">
    <source>
        <dbReference type="ARBA" id="ARBA00004429"/>
    </source>
</evidence>
<keyword evidence="3" id="KW-1133">Transmembrane helix</keyword>
<dbReference type="PANTHER" id="PTHR43702">
    <property type="entry name" value="L-FUCOSE-PROTON SYMPORTER"/>
    <property type="match status" value="1"/>
</dbReference>
<proteinExistence type="predicted"/>
<dbReference type="InterPro" id="IPR036259">
    <property type="entry name" value="MFS_trans_sf"/>
</dbReference>
<sequence length="454" mass="48868">MAQQNTQSLKIGMALMAMIFFILGFITNSNMALKDQVQATFELSATMAQLVNGVFFFAYFCFSLICGGFIKRIGYKNGIIVGMLLVALGSYLFYPAVAGIPSYPLFLTAIFIMATGVVFLQTAANPYVVALGTQETASARLTLVQAMNSIATTIAPFLVGLFILTPASLAMGPKAVQLPFIIIGTLVLLIALGIYLFKLPPIENSEFSSKKKVWQHPQVLLGALGIFCYVGAEVGCSTQIVPYLESSGFVKDEAGRLVAIYWAGGMIGRFLGSIMLSTLENSKKYIYSSFIILFSFFVGWFIFSSSIVDGTFVFNSQHFNGLMFLGIAVVNFLAMLLGNGNPNLSLGIFGITGAALVLVAFFAPVSIGMWTLLAVGFFNSIMFPTIFSLGVRDLDASEMPLASGIINTLIVGGAVVPLATGWFTDNISIRSALILPIICFSYIAFFGLKGSKIR</sequence>
<dbReference type="InterPro" id="IPR050375">
    <property type="entry name" value="MFS_TsgA-like"/>
</dbReference>
<feature type="transmembrane region" description="Helical" evidence="3">
    <location>
        <begin position="429"/>
        <end position="448"/>
    </location>
</feature>
<feature type="transmembrane region" description="Helical" evidence="3">
    <location>
        <begin position="369"/>
        <end position="389"/>
    </location>
</feature>
<organism evidence="4">
    <name type="scientific">termite gut metagenome</name>
    <dbReference type="NCBI Taxonomy" id="433724"/>
    <lineage>
        <taxon>unclassified sequences</taxon>
        <taxon>metagenomes</taxon>
        <taxon>organismal metagenomes</taxon>
    </lineage>
</organism>
<comment type="caution">
    <text evidence="4">The sequence shown here is derived from an EMBL/GenBank/DDBJ whole genome shotgun (WGS) entry which is preliminary data.</text>
</comment>
<dbReference type="SUPFAM" id="SSF103473">
    <property type="entry name" value="MFS general substrate transporter"/>
    <property type="match status" value="2"/>
</dbReference>
<keyword evidence="3" id="KW-0472">Membrane</keyword>
<dbReference type="Pfam" id="PF07690">
    <property type="entry name" value="MFS_1"/>
    <property type="match status" value="1"/>
</dbReference>
<feature type="transmembrane region" description="Helical" evidence="3">
    <location>
        <begin position="260"/>
        <end position="279"/>
    </location>
</feature>
<comment type="subcellular location">
    <subcellularLocation>
        <location evidence="1">Cell inner membrane</location>
        <topology evidence="1">Multi-pass membrane protein</topology>
    </subcellularLocation>
</comment>
<accession>A0A5J4RDX2</accession>
<reference evidence="4" key="1">
    <citation type="submission" date="2019-03" db="EMBL/GenBank/DDBJ databases">
        <title>Single cell metagenomics reveals metabolic interactions within the superorganism composed of flagellate Streblomastix strix and complex community of Bacteroidetes bacteria on its surface.</title>
        <authorList>
            <person name="Treitli S.C."/>
            <person name="Kolisko M."/>
            <person name="Husnik F."/>
            <person name="Keeling P."/>
            <person name="Hampl V."/>
        </authorList>
    </citation>
    <scope>NUCLEOTIDE SEQUENCE</scope>
    <source>
        <strain evidence="4">STM</strain>
    </source>
</reference>
<feature type="transmembrane region" description="Helical" evidence="3">
    <location>
        <begin position="286"/>
        <end position="307"/>
    </location>
</feature>
<feature type="transmembrane region" description="Helical" evidence="3">
    <location>
        <begin position="401"/>
        <end position="423"/>
    </location>
</feature>
<gene>
    <name evidence="4" type="ORF">EZS27_019875</name>
</gene>
<feature type="transmembrane region" description="Helical" evidence="3">
    <location>
        <begin position="53"/>
        <end position="70"/>
    </location>
</feature>